<dbReference type="Gene3D" id="1.50.40.10">
    <property type="entry name" value="Mitochondrial carrier domain"/>
    <property type="match status" value="1"/>
</dbReference>
<dbReference type="FunFam" id="3.30.160.60:FF:001506">
    <property type="entry name" value="Zinc finger protein"/>
    <property type="match status" value="1"/>
</dbReference>
<dbReference type="SMART" id="SM00355">
    <property type="entry name" value="ZnF_C2H2"/>
    <property type="match status" value="8"/>
</dbReference>
<feature type="domain" description="C2H2-type" evidence="28">
    <location>
        <begin position="609"/>
        <end position="636"/>
    </location>
</feature>
<keyword evidence="24" id="KW-0539">Nucleus</keyword>
<dbReference type="GO" id="GO:0005743">
    <property type="term" value="C:mitochondrial inner membrane"/>
    <property type="evidence" value="ECO:0007669"/>
    <property type="project" value="UniProtKB-SubCell"/>
</dbReference>
<evidence type="ECO:0000313" key="30">
    <source>
        <dbReference type="Proteomes" id="UP001187531"/>
    </source>
</evidence>
<dbReference type="SUPFAM" id="SSF57667">
    <property type="entry name" value="beta-beta-alpha zinc fingers"/>
    <property type="match status" value="5"/>
</dbReference>
<dbReference type="GO" id="GO:0005524">
    <property type="term" value="F:ATP binding"/>
    <property type="evidence" value="ECO:0007669"/>
    <property type="project" value="UniProtKB-KW"/>
</dbReference>
<name>A0AA88L135_ARTSF</name>
<dbReference type="PANTHER" id="PTHR23235:SF142">
    <property type="entry name" value="ZINC FINGER PROTEIN 384"/>
    <property type="match status" value="1"/>
</dbReference>
<feature type="domain" description="C2H2-type" evidence="28">
    <location>
        <begin position="721"/>
        <end position="748"/>
    </location>
</feature>
<gene>
    <name evidence="29" type="ORF">QYM36_014517</name>
</gene>
<evidence type="ECO:0000256" key="8">
    <source>
        <dbReference type="ARBA" id="ARBA00022679"/>
    </source>
</evidence>
<dbReference type="FunFam" id="3.30.160.60:FF:000446">
    <property type="entry name" value="Zinc finger protein"/>
    <property type="match status" value="2"/>
</dbReference>
<dbReference type="GO" id="GO:0008270">
    <property type="term" value="F:zinc ion binding"/>
    <property type="evidence" value="ECO:0007669"/>
    <property type="project" value="UniProtKB-KW"/>
</dbReference>
<dbReference type="EMBL" id="JAVRJZ010000018">
    <property type="protein sequence ID" value="KAK2708911.1"/>
    <property type="molecule type" value="Genomic_DNA"/>
</dbReference>
<evidence type="ECO:0000256" key="4">
    <source>
        <dbReference type="ARBA" id="ARBA00006375"/>
    </source>
</evidence>
<dbReference type="FunFam" id="3.30.160.60:FF:000624">
    <property type="entry name" value="zinc finger protein 697"/>
    <property type="match status" value="1"/>
</dbReference>
<keyword evidence="8" id="KW-0808">Transferase</keyword>
<evidence type="ECO:0000256" key="16">
    <source>
        <dbReference type="ARBA" id="ARBA00022833"/>
    </source>
</evidence>
<evidence type="ECO:0000256" key="3">
    <source>
        <dbReference type="ARBA" id="ARBA00004273"/>
    </source>
</evidence>
<evidence type="ECO:0000313" key="29">
    <source>
        <dbReference type="EMBL" id="KAK2708911.1"/>
    </source>
</evidence>
<evidence type="ECO:0000256" key="25">
    <source>
        <dbReference type="PROSITE-ProRule" id="PRU00042"/>
    </source>
</evidence>
<dbReference type="Proteomes" id="UP001187531">
    <property type="component" value="Unassembled WGS sequence"/>
</dbReference>
<keyword evidence="23" id="KW-0804">Transcription</keyword>
<evidence type="ECO:0000256" key="11">
    <source>
        <dbReference type="ARBA" id="ARBA00022737"/>
    </source>
</evidence>
<evidence type="ECO:0000256" key="19">
    <source>
        <dbReference type="ARBA" id="ARBA00023015"/>
    </source>
</evidence>
<dbReference type="AlphaFoldDB" id="A0AA88L135"/>
<keyword evidence="20" id="KW-0238">DNA-binding</keyword>
<feature type="repeat" description="Solcar" evidence="26">
    <location>
        <begin position="249"/>
        <end position="334"/>
    </location>
</feature>
<keyword evidence="15" id="KW-0999">Mitochondrion inner membrane</keyword>
<evidence type="ECO:0000256" key="26">
    <source>
        <dbReference type="PROSITE-ProRule" id="PRU00282"/>
    </source>
</evidence>
<dbReference type="PROSITE" id="PS00028">
    <property type="entry name" value="ZINC_FINGER_C2H2_1"/>
    <property type="match status" value="7"/>
</dbReference>
<evidence type="ECO:0000256" key="24">
    <source>
        <dbReference type="ARBA" id="ARBA00023242"/>
    </source>
</evidence>
<accession>A0AA88L135</accession>
<dbReference type="GO" id="GO:0005634">
    <property type="term" value="C:nucleus"/>
    <property type="evidence" value="ECO:0007669"/>
    <property type="project" value="UniProtKB-SubCell"/>
</dbReference>
<dbReference type="PROSITE" id="PS50920">
    <property type="entry name" value="SOLCAR"/>
    <property type="match status" value="3"/>
</dbReference>
<dbReference type="SUPFAM" id="SSF103506">
    <property type="entry name" value="Mitochondrial carrier"/>
    <property type="match status" value="1"/>
</dbReference>
<evidence type="ECO:0000256" key="18">
    <source>
        <dbReference type="ARBA" id="ARBA00022989"/>
    </source>
</evidence>
<evidence type="ECO:0000256" key="7">
    <source>
        <dbReference type="ARBA" id="ARBA00022527"/>
    </source>
</evidence>
<keyword evidence="21" id="KW-0496">Mitochondrion</keyword>
<dbReference type="SUPFAM" id="SSF56112">
    <property type="entry name" value="Protein kinase-like (PK-like)"/>
    <property type="match status" value="1"/>
</dbReference>
<evidence type="ECO:0000256" key="9">
    <source>
        <dbReference type="ARBA" id="ARBA00022692"/>
    </source>
</evidence>
<keyword evidence="17" id="KW-0067">ATP-binding</keyword>
<evidence type="ECO:0000256" key="2">
    <source>
        <dbReference type="ARBA" id="ARBA00004225"/>
    </source>
</evidence>
<feature type="domain" description="C2H2-type" evidence="28">
    <location>
        <begin position="693"/>
        <end position="720"/>
    </location>
</feature>
<evidence type="ECO:0000256" key="10">
    <source>
        <dbReference type="ARBA" id="ARBA00022723"/>
    </source>
</evidence>
<evidence type="ECO:0000256" key="20">
    <source>
        <dbReference type="ARBA" id="ARBA00023125"/>
    </source>
</evidence>
<evidence type="ECO:0000256" key="5">
    <source>
        <dbReference type="ARBA" id="ARBA00006991"/>
    </source>
</evidence>
<evidence type="ECO:0000256" key="21">
    <source>
        <dbReference type="ARBA" id="ARBA00023128"/>
    </source>
</evidence>
<dbReference type="InterPro" id="IPR011009">
    <property type="entry name" value="Kinase-like_dom_sf"/>
</dbReference>
<keyword evidence="19" id="KW-0805">Transcription regulation</keyword>
<keyword evidence="10" id="KW-0479">Metal-binding</keyword>
<sequence length="778" mass="87056">MAPITASAPATKIQDTPLYAKLLTAGSAACVADLITFPLDTAKVRLQVQGENGAGIRNAARAPCSIPVVAAGIAPPTTVNLSSAKTIPHYKGAIGTVLTIAREEGSRNLYNGLTAGLQRQMCFASIRIGCYDTTKALYQSWMKGDSNSSDGASIPIRIAAGITTGALAVLVAQPTDVVKVRFQAATKSGGPRYTSTFGAYKAIANQEGVKGLWKGTLPNVTRNAIVNVAEIVCYDVFKDLIIRHGLLDDNIPCHFSAAVAAGFCTTVVASPVDVIKTRYMNSPNGKYRNAMDCTIKTAMKEGPLAFYKGFMPSFSRLVAWNICMWITYEQFKKVRIRSTVDEKQQKQLKMDLDVVMNSSNCPYIVQFYGVLFKEGDCWICMEVMDSSFDKFYRFVYERLKDRIPEVVLGKIALAMNSKNEQASHHAIIFANETNQSNLFQTDCTETQLSNKKTLSADSLDENPATKKLTNQLKKLPDENEEDGANQKNETSFQSDEELSISNNLVRHLIVQTDEHQTIHTGEKPFKCNTHNESFFQESHLVRHAKIDTGEKPFKCEICKRSFNNKRNVAIHMRTHTGENPFKCDVCKRSFNQKSNVAVHMRTHTGEKPFKCNVCKRSFNQKSNVVLYMSTHTGEKPFKCEICKRSFNNKSYVARHLRTHTGEKPFKCDVCLRSFTKKSNVAIHMRTHTGEKPFKCDVCKRSFNQKSNVAIHMRTHTGEKPFKCDVCKRSFNQKKTLAIHMRTHTGEKPFKCDVCKRSFNNKSNVSRHLRTHTGEKPSV</sequence>
<dbReference type="GO" id="GO:0043068">
    <property type="term" value="P:positive regulation of programmed cell death"/>
    <property type="evidence" value="ECO:0007669"/>
    <property type="project" value="UniProtKB-ARBA"/>
</dbReference>
<dbReference type="PANTHER" id="PTHR23235">
    <property type="entry name" value="KRUEPPEL-LIKE TRANSCRIPTION FACTOR"/>
    <property type="match status" value="1"/>
</dbReference>
<feature type="domain" description="C2H2-type" evidence="28">
    <location>
        <begin position="665"/>
        <end position="692"/>
    </location>
</feature>
<dbReference type="FunFam" id="1.50.40.10:FF:000008">
    <property type="entry name" value="Mitochondrial uncoupling protein 2"/>
    <property type="match status" value="1"/>
</dbReference>
<evidence type="ECO:0000256" key="13">
    <source>
        <dbReference type="ARBA" id="ARBA00022771"/>
    </source>
</evidence>
<keyword evidence="30" id="KW-1185">Reference proteome</keyword>
<reference evidence="29" key="1">
    <citation type="submission" date="2023-07" db="EMBL/GenBank/DDBJ databases">
        <title>Chromosome-level genome assembly of Artemia franciscana.</title>
        <authorList>
            <person name="Jo E."/>
        </authorList>
    </citation>
    <scope>NUCLEOTIDE SEQUENCE</scope>
    <source>
        <tissue evidence="29">Whole body</tissue>
    </source>
</reference>
<dbReference type="InterPro" id="IPR018108">
    <property type="entry name" value="MCP_transmembrane"/>
</dbReference>
<evidence type="ECO:0000256" key="12">
    <source>
        <dbReference type="ARBA" id="ARBA00022741"/>
    </source>
</evidence>
<keyword evidence="13 25" id="KW-0863">Zinc-finger</keyword>
<keyword evidence="11" id="KW-0677">Repeat</keyword>
<feature type="region of interest" description="Disordered" evidence="27">
    <location>
        <begin position="454"/>
        <end position="497"/>
    </location>
</feature>
<dbReference type="GO" id="GO:0004674">
    <property type="term" value="F:protein serine/threonine kinase activity"/>
    <property type="evidence" value="ECO:0007669"/>
    <property type="project" value="UniProtKB-KW"/>
</dbReference>
<evidence type="ECO:0000256" key="6">
    <source>
        <dbReference type="ARBA" id="ARBA00022448"/>
    </source>
</evidence>
<keyword evidence="6" id="KW-0813">Transport</keyword>
<dbReference type="InterPro" id="IPR036236">
    <property type="entry name" value="Znf_C2H2_sf"/>
</dbReference>
<evidence type="ECO:0000256" key="1">
    <source>
        <dbReference type="ARBA" id="ARBA00004123"/>
    </source>
</evidence>
<evidence type="ECO:0000256" key="14">
    <source>
        <dbReference type="ARBA" id="ARBA00022777"/>
    </source>
</evidence>
<feature type="repeat" description="Solcar" evidence="26">
    <location>
        <begin position="152"/>
        <end position="240"/>
    </location>
</feature>
<dbReference type="GO" id="GO:0010508">
    <property type="term" value="P:positive regulation of autophagy"/>
    <property type="evidence" value="ECO:0007669"/>
    <property type="project" value="UniProtKB-ARBA"/>
</dbReference>
<keyword evidence="16" id="KW-0862">Zinc</keyword>
<keyword evidence="18" id="KW-1133">Transmembrane helix</keyword>
<dbReference type="FunFam" id="3.30.200.20:FF:000040">
    <property type="entry name" value="Dual specificity mitogen-activated protein kinase kinase"/>
    <property type="match status" value="1"/>
</dbReference>
<comment type="similarity">
    <text evidence="5">Belongs to the krueppel C2H2-type zinc-finger protein family.</text>
</comment>
<feature type="domain" description="C2H2-type" evidence="28">
    <location>
        <begin position="581"/>
        <end position="608"/>
    </location>
</feature>
<comment type="subcellular location">
    <subcellularLocation>
        <location evidence="3">Mitochondrion inner membrane</location>
    </subcellularLocation>
    <subcellularLocation>
        <location evidence="2">Mitochondrion membrane</location>
        <topology evidence="2">Multi-pass membrane protein</topology>
    </subcellularLocation>
    <subcellularLocation>
        <location evidence="1">Nucleus</location>
    </subcellularLocation>
</comment>
<evidence type="ECO:0000256" key="17">
    <source>
        <dbReference type="ARBA" id="ARBA00022840"/>
    </source>
</evidence>
<dbReference type="GO" id="GO:0000978">
    <property type="term" value="F:RNA polymerase II cis-regulatory region sequence-specific DNA binding"/>
    <property type="evidence" value="ECO:0007669"/>
    <property type="project" value="TreeGrafter"/>
</dbReference>
<comment type="caution">
    <text evidence="29">The sequence shown here is derived from an EMBL/GenBank/DDBJ whole genome shotgun (WGS) entry which is preliminary data.</text>
</comment>
<dbReference type="GO" id="GO:0000981">
    <property type="term" value="F:DNA-binding transcription factor activity, RNA polymerase II-specific"/>
    <property type="evidence" value="ECO:0007669"/>
    <property type="project" value="TreeGrafter"/>
</dbReference>
<feature type="domain" description="C2H2-type" evidence="28">
    <location>
        <begin position="637"/>
        <end position="664"/>
    </location>
</feature>
<dbReference type="FunFam" id="3.30.160.60:FF:002343">
    <property type="entry name" value="Zinc finger protein 33A"/>
    <property type="match status" value="4"/>
</dbReference>
<dbReference type="Gene3D" id="3.30.160.60">
    <property type="entry name" value="Classic Zinc Finger"/>
    <property type="match status" value="9"/>
</dbReference>
<dbReference type="Gene3D" id="6.10.140.2120">
    <property type="match status" value="1"/>
</dbReference>
<evidence type="ECO:0000259" key="28">
    <source>
        <dbReference type="PROSITE" id="PS50157"/>
    </source>
</evidence>
<comment type="similarity">
    <text evidence="4">Belongs to the mitochondrial carrier (TC 2.A.29) family.</text>
</comment>
<keyword evidence="7" id="KW-0723">Serine/threonine-protein kinase</keyword>
<protein>
    <recommendedName>
        <fullName evidence="28">C2H2-type domain-containing protein</fullName>
    </recommendedName>
</protein>
<organism evidence="29 30">
    <name type="scientific">Artemia franciscana</name>
    <name type="common">Brine shrimp</name>
    <name type="synonym">Artemia sanfranciscana</name>
    <dbReference type="NCBI Taxonomy" id="6661"/>
    <lineage>
        <taxon>Eukaryota</taxon>
        <taxon>Metazoa</taxon>
        <taxon>Ecdysozoa</taxon>
        <taxon>Arthropoda</taxon>
        <taxon>Crustacea</taxon>
        <taxon>Branchiopoda</taxon>
        <taxon>Anostraca</taxon>
        <taxon>Artemiidae</taxon>
        <taxon>Artemia</taxon>
    </lineage>
</organism>
<evidence type="ECO:0000256" key="23">
    <source>
        <dbReference type="ARBA" id="ARBA00023163"/>
    </source>
</evidence>
<feature type="domain" description="C2H2-type" evidence="28">
    <location>
        <begin position="553"/>
        <end position="580"/>
    </location>
</feature>
<dbReference type="Pfam" id="PF00153">
    <property type="entry name" value="Mito_carr"/>
    <property type="match status" value="3"/>
</dbReference>
<keyword evidence="9 26" id="KW-0812">Transmembrane</keyword>
<keyword evidence="22 26" id="KW-0472">Membrane</keyword>
<feature type="repeat" description="Solcar" evidence="26">
    <location>
        <begin position="20"/>
        <end position="137"/>
    </location>
</feature>
<dbReference type="Pfam" id="PF00096">
    <property type="entry name" value="zf-C2H2"/>
    <property type="match status" value="7"/>
</dbReference>
<evidence type="ECO:0000256" key="22">
    <source>
        <dbReference type="ARBA" id="ARBA00023136"/>
    </source>
</evidence>
<keyword evidence="14" id="KW-0418">Kinase</keyword>
<feature type="compositionally biased region" description="Polar residues" evidence="27">
    <location>
        <begin position="485"/>
        <end position="497"/>
    </location>
</feature>
<dbReference type="FunFam" id="3.30.160.60:FF:003288">
    <property type="entry name" value="Uncharacterized protein"/>
    <property type="match status" value="1"/>
</dbReference>
<dbReference type="InterPro" id="IPR013087">
    <property type="entry name" value="Znf_C2H2_type"/>
</dbReference>
<dbReference type="InterPro" id="IPR023395">
    <property type="entry name" value="MCP_dom_sf"/>
</dbReference>
<proteinExistence type="inferred from homology"/>
<feature type="domain" description="C2H2-type" evidence="28">
    <location>
        <begin position="525"/>
        <end position="552"/>
    </location>
</feature>
<evidence type="ECO:0000256" key="27">
    <source>
        <dbReference type="SAM" id="MobiDB-lite"/>
    </source>
</evidence>
<feature type="domain" description="C2H2-type" evidence="28">
    <location>
        <begin position="749"/>
        <end position="776"/>
    </location>
</feature>
<keyword evidence="12" id="KW-0547">Nucleotide-binding</keyword>
<dbReference type="PROSITE" id="PS50157">
    <property type="entry name" value="ZINC_FINGER_C2H2_2"/>
    <property type="match status" value="9"/>
</dbReference>
<evidence type="ECO:0000256" key="15">
    <source>
        <dbReference type="ARBA" id="ARBA00022792"/>
    </source>
</evidence>